<proteinExistence type="predicted"/>
<dbReference type="EMBL" id="JAYMYR010000010">
    <property type="protein sequence ID" value="KAK7334814.1"/>
    <property type="molecule type" value="Genomic_DNA"/>
</dbReference>
<comment type="function">
    <text evidence="6">E3 ubiquitin-protein ligase.</text>
</comment>
<evidence type="ECO:0000259" key="7">
    <source>
        <dbReference type="PROSITE" id="PS50089"/>
    </source>
</evidence>
<feature type="domain" description="RING-type" evidence="7">
    <location>
        <begin position="111"/>
        <end position="152"/>
    </location>
</feature>
<keyword evidence="9" id="KW-1185">Reference proteome</keyword>
<dbReference type="GO" id="GO:0061630">
    <property type="term" value="F:ubiquitin protein ligase activity"/>
    <property type="evidence" value="ECO:0007669"/>
    <property type="project" value="UniProtKB-UniRule"/>
</dbReference>
<accession>A0AAN9LF87</accession>
<keyword evidence="4 6" id="KW-0833">Ubl conjugation pathway</keyword>
<dbReference type="Proteomes" id="UP001374584">
    <property type="component" value="Unassembled WGS sequence"/>
</dbReference>
<dbReference type="PANTHER" id="PTHR12313">
    <property type="entry name" value="E3 UBIQUITIN-PROTEIN LIGASE RNF5-RELATED"/>
    <property type="match status" value="1"/>
</dbReference>
<dbReference type="InterPro" id="IPR013083">
    <property type="entry name" value="Znf_RING/FYVE/PHD"/>
</dbReference>
<dbReference type="PROSITE" id="PS50089">
    <property type="entry name" value="ZF_RING_2"/>
    <property type="match status" value="1"/>
</dbReference>
<comment type="catalytic activity">
    <reaction evidence="1 6">
        <text>S-ubiquitinyl-[E2 ubiquitin-conjugating enzyme]-L-cysteine + [acceptor protein]-L-lysine = [E2 ubiquitin-conjugating enzyme]-L-cysteine + N(6)-ubiquitinyl-[acceptor protein]-L-lysine.</text>
        <dbReference type="EC" id="2.3.2.27"/>
    </reaction>
</comment>
<keyword evidence="5 6" id="KW-0863">Zinc-finger</keyword>
<protein>
    <recommendedName>
        <fullName evidence="6">E3 ubiquitin-protein ligase RMA</fullName>
        <ecNumber evidence="6">2.3.2.27</ecNumber>
    </recommendedName>
    <alternativeName>
        <fullName evidence="6">Protein RING membrane-anchor</fullName>
    </alternativeName>
    <alternativeName>
        <fullName evidence="6">RING-type E3 ubiquitin transferase RMA</fullName>
    </alternativeName>
</protein>
<evidence type="ECO:0000256" key="1">
    <source>
        <dbReference type="ARBA" id="ARBA00000900"/>
    </source>
</evidence>
<keyword evidence="6" id="KW-0862">Zinc</keyword>
<sequence length="202" mass="22938">MDVDLNQQHHLDGIEERFRSLEAVAFRARQHQRQRVTHAPIQIVNPAGEVVTIAHLQDEDVMYHEEVGVDVGGEIIGDGTKERRRASYLVAKALGVKTNEGEGFAAKLFHCNICLNRAKDSVLTCCGHLFCWPCFLKLPYAYLKAKECPVCKGEVTNESLITIYGNSNVHNSDKLKFDEPNYEIPSKPRSKRVESTRQRFRN</sequence>
<name>A0AAN9LF87_PHACN</name>
<comment type="subcellular location">
    <subcellularLocation>
        <location evidence="6">Endoplasmic reticulum membrane</location>
        <topology evidence="6">Single-pass type IV membrane protein</topology>
    </subcellularLocation>
</comment>
<comment type="pathway">
    <text evidence="2 6">Protein modification; protein ubiquitination.</text>
</comment>
<dbReference type="EC" id="2.3.2.27" evidence="6"/>
<dbReference type="AlphaFoldDB" id="A0AAN9LF87"/>
<evidence type="ECO:0000256" key="4">
    <source>
        <dbReference type="ARBA" id="ARBA00022786"/>
    </source>
</evidence>
<dbReference type="Pfam" id="PF13920">
    <property type="entry name" value="zf-C3HC4_3"/>
    <property type="match status" value="1"/>
</dbReference>
<reference evidence="8 9" key="1">
    <citation type="submission" date="2024-01" db="EMBL/GenBank/DDBJ databases">
        <title>The genomes of 5 underutilized Papilionoideae crops provide insights into root nodulation and disease resistanc.</title>
        <authorList>
            <person name="Jiang F."/>
        </authorList>
    </citation>
    <scope>NUCLEOTIDE SEQUENCE [LARGE SCALE GENOMIC DNA]</scope>
    <source>
        <strain evidence="8">JINMINGXINNONG_FW02</strain>
        <tissue evidence="8">Leaves</tissue>
    </source>
</reference>
<organism evidence="8 9">
    <name type="scientific">Phaseolus coccineus</name>
    <name type="common">Scarlet runner bean</name>
    <name type="synonym">Phaseolus multiflorus</name>
    <dbReference type="NCBI Taxonomy" id="3886"/>
    <lineage>
        <taxon>Eukaryota</taxon>
        <taxon>Viridiplantae</taxon>
        <taxon>Streptophyta</taxon>
        <taxon>Embryophyta</taxon>
        <taxon>Tracheophyta</taxon>
        <taxon>Spermatophyta</taxon>
        <taxon>Magnoliopsida</taxon>
        <taxon>eudicotyledons</taxon>
        <taxon>Gunneridae</taxon>
        <taxon>Pentapetalae</taxon>
        <taxon>rosids</taxon>
        <taxon>fabids</taxon>
        <taxon>Fabales</taxon>
        <taxon>Fabaceae</taxon>
        <taxon>Papilionoideae</taxon>
        <taxon>50 kb inversion clade</taxon>
        <taxon>NPAAA clade</taxon>
        <taxon>indigoferoid/millettioid clade</taxon>
        <taxon>Phaseoleae</taxon>
        <taxon>Phaseolus</taxon>
    </lineage>
</organism>
<evidence type="ECO:0000256" key="6">
    <source>
        <dbReference type="RuleBase" id="RU369090"/>
    </source>
</evidence>
<dbReference type="InterPro" id="IPR001841">
    <property type="entry name" value="Znf_RING"/>
</dbReference>
<evidence type="ECO:0000256" key="5">
    <source>
        <dbReference type="PROSITE-ProRule" id="PRU00175"/>
    </source>
</evidence>
<evidence type="ECO:0000313" key="8">
    <source>
        <dbReference type="EMBL" id="KAK7334814.1"/>
    </source>
</evidence>
<dbReference type="InterPro" id="IPR045103">
    <property type="entry name" value="RNF5/RNF185-like"/>
</dbReference>
<evidence type="ECO:0000256" key="3">
    <source>
        <dbReference type="ARBA" id="ARBA00022679"/>
    </source>
</evidence>
<gene>
    <name evidence="8" type="ORF">VNO80_26579</name>
</gene>
<dbReference type="SMART" id="SM00184">
    <property type="entry name" value="RING"/>
    <property type="match status" value="1"/>
</dbReference>
<dbReference type="GO" id="GO:0008270">
    <property type="term" value="F:zinc ion binding"/>
    <property type="evidence" value="ECO:0007669"/>
    <property type="project" value="UniProtKB-KW"/>
</dbReference>
<dbReference type="GO" id="GO:0005789">
    <property type="term" value="C:endoplasmic reticulum membrane"/>
    <property type="evidence" value="ECO:0007669"/>
    <property type="project" value="UniProtKB-SubCell"/>
</dbReference>
<evidence type="ECO:0000313" key="9">
    <source>
        <dbReference type="Proteomes" id="UP001374584"/>
    </source>
</evidence>
<keyword evidence="3 6" id="KW-0808">Transferase</keyword>
<keyword evidence="6" id="KW-0479">Metal-binding</keyword>
<evidence type="ECO:0000256" key="2">
    <source>
        <dbReference type="ARBA" id="ARBA00004906"/>
    </source>
</evidence>
<dbReference type="GO" id="GO:0006511">
    <property type="term" value="P:ubiquitin-dependent protein catabolic process"/>
    <property type="evidence" value="ECO:0007669"/>
    <property type="project" value="UniProtKB-UniRule"/>
</dbReference>
<keyword evidence="6" id="KW-0256">Endoplasmic reticulum</keyword>
<dbReference type="SUPFAM" id="SSF57850">
    <property type="entry name" value="RING/U-box"/>
    <property type="match status" value="1"/>
</dbReference>
<comment type="caution">
    <text evidence="8">The sequence shown here is derived from an EMBL/GenBank/DDBJ whole genome shotgun (WGS) entry which is preliminary data.</text>
</comment>
<comment type="domain">
    <text evidence="6">The RING-type zinc finger domain is responsible for E3 ligase activity.</text>
</comment>
<dbReference type="Gene3D" id="3.30.40.10">
    <property type="entry name" value="Zinc/RING finger domain, C3HC4 (zinc finger)"/>
    <property type="match status" value="1"/>
</dbReference>